<gene>
    <name evidence="2" type="ORF">C1H46_006098</name>
</gene>
<sequence>MISPVQTYSCAASLISISLASSSFHFLQLDSNSHKKTTHRHGHAKCLRFLGFSDYEDSGVFGLGHVCKHSKNPAIEQACFALASQA</sequence>
<keyword evidence="1" id="KW-0812">Transmembrane</keyword>
<keyword evidence="1" id="KW-1133">Transmembrane helix</keyword>
<keyword evidence="1" id="KW-0472">Membrane</keyword>
<organism evidence="2 3">
    <name type="scientific">Malus baccata</name>
    <name type="common">Siberian crab apple</name>
    <name type="synonym">Pyrus baccata</name>
    <dbReference type="NCBI Taxonomy" id="106549"/>
    <lineage>
        <taxon>Eukaryota</taxon>
        <taxon>Viridiplantae</taxon>
        <taxon>Streptophyta</taxon>
        <taxon>Embryophyta</taxon>
        <taxon>Tracheophyta</taxon>
        <taxon>Spermatophyta</taxon>
        <taxon>Magnoliopsida</taxon>
        <taxon>eudicotyledons</taxon>
        <taxon>Gunneridae</taxon>
        <taxon>Pentapetalae</taxon>
        <taxon>rosids</taxon>
        <taxon>fabids</taxon>
        <taxon>Rosales</taxon>
        <taxon>Rosaceae</taxon>
        <taxon>Amygdaloideae</taxon>
        <taxon>Maleae</taxon>
        <taxon>Malus</taxon>
    </lineage>
</organism>
<evidence type="ECO:0000313" key="2">
    <source>
        <dbReference type="EMBL" id="TQE08316.1"/>
    </source>
</evidence>
<name>A0A540NB94_MALBA</name>
<comment type="caution">
    <text evidence="2">The sequence shown here is derived from an EMBL/GenBank/DDBJ whole genome shotgun (WGS) entry which is preliminary data.</text>
</comment>
<dbReference type="AlphaFoldDB" id="A0A540NB94"/>
<feature type="transmembrane region" description="Helical" evidence="1">
    <location>
        <begin position="6"/>
        <end position="27"/>
    </location>
</feature>
<dbReference type="EMBL" id="VIEB01000073">
    <property type="protein sequence ID" value="TQE08316.1"/>
    <property type="molecule type" value="Genomic_DNA"/>
</dbReference>
<keyword evidence="3" id="KW-1185">Reference proteome</keyword>
<accession>A0A540NB94</accession>
<evidence type="ECO:0000256" key="1">
    <source>
        <dbReference type="SAM" id="Phobius"/>
    </source>
</evidence>
<evidence type="ECO:0000313" key="3">
    <source>
        <dbReference type="Proteomes" id="UP000315295"/>
    </source>
</evidence>
<protein>
    <submittedName>
        <fullName evidence="2">Uncharacterized protein</fullName>
    </submittedName>
</protein>
<proteinExistence type="predicted"/>
<reference evidence="2 3" key="1">
    <citation type="journal article" date="2019" name="G3 (Bethesda)">
        <title>Sequencing of a Wild Apple (Malus baccata) Genome Unravels the Differences Between Cultivated and Wild Apple Species Regarding Disease Resistance and Cold Tolerance.</title>
        <authorList>
            <person name="Chen X."/>
        </authorList>
    </citation>
    <scope>NUCLEOTIDE SEQUENCE [LARGE SCALE GENOMIC DNA]</scope>
    <source>
        <strain evidence="3">cv. Shandingzi</strain>
        <tissue evidence="2">Leaves</tissue>
    </source>
</reference>
<dbReference type="Proteomes" id="UP000315295">
    <property type="component" value="Unassembled WGS sequence"/>
</dbReference>